<evidence type="ECO:0000256" key="7">
    <source>
        <dbReference type="ARBA" id="ARBA00023242"/>
    </source>
</evidence>
<feature type="region of interest" description="Disordered" evidence="9">
    <location>
        <begin position="258"/>
        <end position="323"/>
    </location>
</feature>
<keyword evidence="6" id="KW-0804">Transcription</keyword>
<dbReference type="SMART" id="SM00906">
    <property type="entry name" value="Fungal_trans"/>
    <property type="match status" value="1"/>
</dbReference>
<feature type="compositionally biased region" description="Low complexity" evidence="9">
    <location>
        <begin position="44"/>
        <end position="54"/>
    </location>
</feature>
<feature type="coiled-coil region" evidence="8">
    <location>
        <begin position="323"/>
        <end position="350"/>
    </location>
</feature>
<dbReference type="PANTHER" id="PTHR31313:SF81">
    <property type="entry name" value="TY1 ENHANCER ACTIVATOR"/>
    <property type="match status" value="1"/>
</dbReference>
<feature type="compositionally biased region" description="Low complexity" evidence="9">
    <location>
        <begin position="292"/>
        <end position="306"/>
    </location>
</feature>
<feature type="compositionally biased region" description="Low complexity" evidence="9">
    <location>
        <begin position="28"/>
        <end position="37"/>
    </location>
</feature>
<feature type="compositionally biased region" description="Low complexity" evidence="9">
    <location>
        <begin position="197"/>
        <end position="209"/>
    </location>
</feature>
<feature type="compositionally biased region" description="Low complexity" evidence="9">
    <location>
        <begin position="172"/>
        <end position="190"/>
    </location>
</feature>
<name>A0A9W7XN20_9FUNG</name>
<dbReference type="SUPFAM" id="SSF57701">
    <property type="entry name" value="Zn2/Cys6 DNA-binding domain"/>
    <property type="match status" value="1"/>
</dbReference>
<feature type="compositionally biased region" description="Basic and acidic residues" evidence="9">
    <location>
        <begin position="278"/>
        <end position="291"/>
    </location>
</feature>
<evidence type="ECO:0000256" key="4">
    <source>
        <dbReference type="ARBA" id="ARBA00023015"/>
    </source>
</evidence>
<feature type="domain" description="Zn(2)-C6 fungal-type" evidence="10">
    <location>
        <begin position="220"/>
        <end position="250"/>
    </location>
</feature>
<dbReference type="AlphaFoldDB" id="A0A9W7XN20"/>
<dbReference type="GO" id="GO:0000981">
    <property type="term" value="F:DNA-binding transcription factor activity, RNA polymerase II-specific"/>
    <property type="evidence" value="ECO:0007669"/>
    <property type="project" value="InterPro"/>
</dbReference>
<evidence type="ECO:0000256" key="6">
    <source>
        <dbReference type="ARBA" id="ARBA00023163"/>
    </source>
</evidence>
<gene>
    <name evidence="11" type="ORF">LPJ64_000428</name>
</gene>
<feature type="region of interest" description="Disordered" evidence="9">
    <location>
        <begin position="992"/>
        <end position="1031"/>
    </location>
</feature>
<dbReference type="InterPro" id="IPR007219">
    <property type="entry name" value="XnlR_reg_dom"/>
</dbReference>
<evidence type="ECO:0000313" key="12">
    <source>
        <dbReference type="Proteomes" id="UP001145021"/>
    </source>
</evidence>
<feature type="compositionally biased region" description="Basic and acidic residues" evidence="9">
    <location>
        <begin position="1"/>
        <end position="14"/>
    </location>
</feature>
<dbReference type="InterPro" id="IPR001138">
    <property type="entry name" value="Zn2Cys6_DnaBD"/>
</dbReference>
<dbReference type="InterPro" id="IPR036864">
    <property type="entry name" value="Zn2-C6_fun-type_DNA-bd_sf"/>
</dbReference>
<comment type="subcellular location">
    <subcellularLocation>
        <location evidence="1">Nucleus</location>
    </subcellularLocation>
</comment>
<keyword evidence="7" id="KW-0539">Nucleus</keyword>
<protein>
    <recommendedName>
        <fullName evidence="10">Zn(2)-C6 fungal-type domain-containing protein</fullName>
    </recommendedName>
</protein>
<evidence type="ECO:0000259" key="10">
    <source>
        <dbReference type="PROSITE" id="PS50048"/>
    </source>
</evidence>
<keyword evidence="5" id="KW-0238">DNA-binding</keyword>
<evidence type="ECO:0000256" key="3">
    <source>
        <dbReference type="ARBA" id="ARBA00022833"/>
    </source>
</evidence>
<feature type="region of interest" description="Disordered" evidence="9">
    <location>
        <begin position="1046"/>
        <end position="1070"/>
    </location>
</feature>
<evidence type="ECO:0000256" key="5">
    <source>
        <dbReference type="ARBA" id="ARBA00023125"/>
    </source>
</evidence>
<feature type="region of interest" description="Disordered" evidence="9">
    <location>
        <begin position="111"/>
        <end position="133"/>
    </location>
</feature>
<dbReference type="PROSITE" id="PS00463">
    <property type="entry name" value="ZN2_CY6_FUNGAL_1"/>
    <property type="match status" value="1"/>
</dbReference>
<keyword evidence="3" id="KW-0862">Zinc</keyword>
<keyword evidence="12" id="KW-1185">Reference proteome</keyword>
<feature type="compositionally biased region" description="Low complexity" evidence="9">
    <location>
        <begin position="908"/>
        <end position="927"/>
    </location>
</feature>
<dbReference type="Proteomes" id="UP001145021">
    <property type="component" value="Unassembled WGS sequence"/>
</dbReference>
<feature type="compositionally biased region" description="Polar residues" evidence="9">
    <location>
        <begin position="366"/>
        <end position="378"/>
    </location>
</feature>
<evidence type="ECO:0000256" key="9">
    <source>
        <dbReference type="SAM" id="MobiDB-lite"/>
    </source>
</evidence>
<keyword evidence="8" id="KW-0175">Coiled coil</keyword>
<dbReference type="CDD" id="cd12148">
    <property type="entry name" value="fungal_TF_MHR"/>
    <property type="match status" value="1"/>
</dbReference>
<dbReference type="GO" id="GO:0003677">
    <property type="term" value="F:DNA binding"/>
    <property type="evidence" value="ECO:0007669"/>
    <property type="project" value="UniProtKB-KW"/>
</dbReference>
<keyword evidence="4" id="KW-0805">Transcription regulation</keyword>
<feature type="compositionally biased region" description="Basic and acidic residues" evidence="9">
    <location>
        <begin position="406"/>
        <end position="417"/>
    </location>
</feature>
<evidence type="ECO:0000313" key="11">
    <source>
        <dbReference type="EMBL" id="KAJ1648272.1"/>
    </source>
</evidence>
<evidence type="ECO:0000256" key="8">
    <source>
        <dbReference type="SAM" id="Coils"/>
    </source>
</evidence>
<proteinExistence type="predicted"/>
<dbReference type="CDD" id="cd00067">
    <property type="entry name" value="GAL4"/>
    <property type="match status" value="1"/>
</dbReference>
<dbReference type="Gene3D" id="4.10.240.10">
    <property type="entry name" value="Zn(2)-C6 fungal-type DNA-binding domain"/>
    <property type="match status" value="1"/>
</dbReference>
<dbReference type="GO" id="GO:0008270">
    <property type="term" value="F:zinc ion binding"/>
    <property type="evidence" value="ECO:0007669"/>
    <property type="project" value="InterPro"/>
</dbReference>
<keyword evidence="2" id="KW-0479">Metal-binding</keyword>
<organism evidence="11 12">
    <name type="scientific">Coemansia asiatica</name>
    <dbReference type="NCBI Taxonomy" id="1052880"/>
    <lineage>
        <taxon>Eukaryota</taxon>
        <taxon>Fungi</taxon>
        <taxon>Fungi incertae sedis</taxon>
        <taxon>Zoopagomycota</taxon>
        <taxon>Kickxellomycotina</taxon>
        <taxon>Kickxellomycetes</taxon>
        <taxon>Kickxellales</taxon>
        <taxon>Kickxellaceae</taxon>
        <taxon>Coemansia</taxon>
    </lineage>
</organism>
<evidence type="ECO:0000256" key="1">
    <source>
        <dbReference type="ARBA" id="ARBA00004123"/>
    </source>
</evidence>
<evidence type="ECO:0000256" key="2">
    <source>
        <dbReference type="ARBA" id="ARBA00022723"/>
    </source>
</evidence>
<feature type="region of interest" description="Disordered" evidence="9">
    <location>
        <begin position="161"/>
        <end position="213"/>
    </location>
</feature>
<feature type="compositionally biased region" description="Polar residues" evidence="9">
    <location>
        <begin position="946"/>
        <end position="955"/>
    </location>
</feature>
<dbReference type="GO" id="GO:0006351">
    <property type="term" value="P:DNA-templated transcription"/>
    <property type="evidence" value="ECO:0007669"/>
    <property type="project" value="InterPro"/>
</dbReference>
<dbReference type="PROSITE" id="PS50048">
    <property type="entry name" value="ZN2_CY6_FUNGAL_2"/>
    <property type="match status" value="1"/>
</dbReference>
<feature type="region of interest" description="Disordered" evidence="9">
    <location>
        <begin position="356"/>
        <end position="417"/>
    </location>
</feature>
<dbReference type="SMART" id="SM00066">
    <property type="entry name" value="GAL4"/>
    <property type="match status" value="1"/>
</dbReference>
<feature type="compositionally biased region" description="Basic and acidic residues" evidence="9">
    <location>
        <begin position="1015"/>
        <end position="1031"/>
    </location>
</feature>
<dbReference type="EMBL" id="JANBOH010000008">
    <property type="protein sequence ID" value="KAJ1648272.1"/>
    <property type="molecule type" value="Genomic_DNA"/>
</dbReference>
<dbReference type="Pfam" id="PF00172">
    <property type="entry name" value="Zn_clus"/>
    <property type="match status" value="1"/>
</dbReference>
<dbReference type="GO" id="GO:0005634">
    <property type="term" value="C:nucleus"/>
    <property type="evidence" value="ECO:0007669"/>
    <property type="project" value="UniProtKB-SubCell"/>
</dbReference>
<accession>A0A9W7XN20</accession>
<dbReference type="Pfam" id="PF04082">
    <property type="entry name" value="Fungal_trans"/>
    <property type="match status" value="1"/>
</dbReference>
<dbReference type="InterPro" id="IPR051615">
    <property type="entry name" value="Transcr_Regulatory_Elem"/>
</dbReference>
<feature type="region of interest" description="Disordered" evidence="9">
    <location>
        <begin position="905"/>
        <end position="956"/>
    </location>
</feature>
<feature type="region of interest" description="Disordered" evidence="9">
    <location>
        <begin position="1"/>
        <end position="84"/>
    </location>
</feature>
<dbReference type="PANTHER" id="PTHR31313">
    <property type="entry name" value="TY1 ENHANCER ACTIVATOR"/>
    <property type="match status" value="1"/>
</dbReference>
<reference evidence="11" key="1">
    <citation type="submission" date="2022-07" db="EMBL/GenBank/DDBJ databases">
        <title>Phylogenomic reconstructions and comparative analyses of Kickxellomycotina fungi.</title>
        <authorList>
            <person name="Reynolds N.K."/>
            <person name="Stajich J.E."/>
            <person name="Barry K."/>
            <person name="Grigoriev I.V."/>
            <person name="Crous P."/>
            <person name="Smith M.E."/>
        </authorList>
    </citation>
    <scope>NUCLEOTIDE SEQUENCE</scope>
    <source>
        <strain evidence="11">NBRC 105413</strain>
    </source>
</reference>
<comment type="caution">
    <text evidence="11">The sequence shown here is derived from an EMBL/GenBank/DDBJ whole genome shotgun (WGS) entry which is preliminary data.</text>
</comment>
<sequence>MHSTHFREAPEYPSHRSQQAQPLPPQPLSSQSPASAQKPHVHPLPHTNTNTNAHAHTHTHVHVHSTIGHRVGVGQPARPQVPPLPHLHELMAQSQRERVTESSPVLAPSYQFSSAATRSSGSGHIGRDNSSYSNRLAPATYTASTTSGNLYPSTLFPSHHIQAQHQPRHPHQQQQQLQKPPQHRSSSSSSSHHHHQQQQQQEQTLPSHSANGAPVKLLQSCDSCRRRKIRCSGEKPTCSACIRYQELCHYSPLATPRRRVGKRARLAMESAAATTDTGAKDLRDAPTKEAEPSTQPSPAAAPTPLARESAADTPPAFSEESEVGMLRQELRALTRKFDALSEKMDLLLNAMHRKRRLRHRRRMLSQAVNGSERASTSDIDVDMQSGSSDADDTYSDSSGADSGNEQEGHSSDGQHEEAGHEFGNLIDKTSRFGIDATNIGVISDMINSMSKRDGSSAESVRVTAARDPFAGTKTSTVPTMAGFIGTLEAAEMQKHLLDTFFLHADVGMISFIPRQIFQRLQRENRTPTSMVNVMLAEACNYSSASELAAVGRATARGYFIERAYRALFECLEYDSAEHCVAILLFALVISKAGLHRAWIMHSLSTQMAIRLRFNTLDSPLSAPAFRNDTALTREWKRRVFWQLYTYDILTSTLSDLPPCLAIRDIRCNSPTPMTSASDDLAVLGPAVVFCDDQETTGLQIELLGILCDISALQSRLSPEECLFPPQFSEMHDRIAAWRTRMPHMDTLVSGSLADIADVFANQPSLVFLGLMCQYARIFLCFIKDTWLPSTRKMTPQEENTLAWARQTAFDASQVVHRLVPLVREMRLNTVCSFVSCVVFQACIISLHSCSWWPSKDNPRRALAAVNNVQQGLDFLEYVVPRWGFAGVLTTSLRSLIVERGFGMQESRGNSSSANYGAGAGAQSQNQSEEPVSDRSKSSAASPAGPNDTSAGNDQPLSAERMRPFLEESQWERILRTGEMPCNMRDGSASCALDPADNTSPSPLPCSPANMASSQDAERKNAFLESGSRRSFETPVLDFVHKRLFEAEQRIPKTDSKERNKQQPSNDSRKE</sequence>